<dbReference type="InterPro" id="IPR002528">
    <property type="entry name" value="MATE_fam"/>
</dbReference>
<evidence type="ECO:0000256" key="1">
    <source>
        <dbReference type="ARBA" id="ARBA00022448"/>
    </source>
</evidence>
<proteinExistence type="predicted"/>
<dbReference type="RefSeq" id="WP_120354172.1">
    <property type="nucleotide sequence ID" value="NZ_RAQO01000004.1"/>
</dbReference>
<feature type="transmembrane region" description="Helical" evidence="2">
    <location>
        <begin position="42"/>
        <end position="64"/>
    </location>
</feature>
<comment type="caution">
    <text evidence="3">The sequence shown here is derived from an EMBL/GenBank/DDBJ whole genome shotgun (WGS) entry which is preliminary data.</text>
</comment>
<evidence type="ECO:0000256" key="2">
    <source>
        <dbReference type="SAM" id="Phobius"/>
    </source>
</evidence>
<feature type="transmembrane region" description="Helical" evidence="2">
    <location>
        <begin position="163"/>
        <end position="183"/>
    </location>
</feature>
<feature type="transmembrane region" description="Helical" evidence="2">
    <location>
        <begin position="391"/>
        <end position="420"/>
    </location>
</feature>
<dbReference type="PANTHER" id="PTHR43298">
    <property type="entry name" value="MULTIDRUG RESISTANCE PROTEIN NORM-RELATED"/>
    <property type="match status" value="1"/>
</dbReference>
<dbReference type="OrthoDB" id="9780160at2"/>
<dbReference type="GO" id="GO:0042910">
    <property type="term" value="F:xenobiotic transmembrane transporter activity"/>
    <property type="evidence" value="ECO:0007669"/>
    <property type="project" value="InterPro"/>
</dbReference>
<accession>A0A420EHN6</accession>
<feature type="transmembrane region" description="Helical" evidence="2">
    <location>
        <begin position="129"/>
        <end position="151"/>
    </location>
</feature>
<keyword evidence="2" id="KW-0812">Transmembrane</keyword>
<dbReference type="Proteomes" id="UP000286482">
    <property type="component" value="Unassembled WGS sequence"/>
</dbReference>
<feature type="transmembrane region" description="Helical" evidence="2">
    <location>
        <begin position="349"/>
        <end position="371"/>
    </location>
</feature>
<dbReference type="PANTHER" id="PTHR43298:SF2">
    <property type="entry name" value="FMN_FAD EXPORTER YEEO-RELATED"/>
    <property type="match status" value="1"/>
</dbReference>
<dbReference type="AlphaFoldDB" id="A0A420EHN6"/>
<gene>
    <name evidence="3" type="ORF">DBZ36_06900</name>
</gene>
<feature type="transmembrane region" description="Helical" evidence="2">
    <location>
        <begin position="89"/>
        <end position="109"/>
    </location>
</feature>
<organism evidence="3 4">
    <name type="scientific">Alginatibacterium sediminis</name>
    <dbReference type="NCBI Taxonomy" id="2164068"/>
    <lineage>
        <taxon>Bacteria</taxon>
        <taxon>Pseudomonadati</taxon>
        <taxon>Pseudomonadota</taxon>
        <taxon>Gammaproteobacteria</taxon>
        <taxon>Alteromonadales</taxon>
        <taxon>Alteromonadaceae</taxon>
        <taxon>Alginatibacterium</taxon>
    </lineage>
</organism>
<keyword evidence="2" id="KW-0472">Membrane</keyword>
<protein>
    <submittedName>
        <fullName evidence="3">MATE family efflux transporter</fullName>
    </submittedName>
</protein>
<feature type="transmembrane region" description="Helical" evidence="2">
    <location>
        <begin position="189"/>
        <end position="210"/>
    </location>
</feature>
<dbReference type="Pfam" id="PF01554">
    <property type="entry name" value="MatE"/>
    <property type="match status" value="2"/>
</dbReference>
<keyword evidence="4" id="KW-1185">Reference proteome</keyword>
<dbReference type="GO" id="GO:0005886">
    <property type="term" value="C:plasma membrane"/>
    <property type="evidence" value="ECO:0007669"/>
    <property type="project" value="TreeGrafter"/>
</dbReference>
<dbReference type="EMBL" id="RAQO01000004">
    <property type="protein sequence ID" value="RKF20167.1"/>
    <property type="molecule type" value="Genomic_DNA"/>
</dbReference>
<keyword evidence="1" id="KW-0813">Transport</keyword>
<feature type="transmembrane region" description="Helical" evidence="2">
    <location>
        <begin position="12"/>
        <end position="36"/>
    </location>
</feature>
<evidence type="ECO:0000313" key="4">
    <source>
        <dbReference type="Proteomes" id="UP000286482"/>
    </source>
</evidence>
<feature type="transmembrane region" description="Helical" evidence="2">
    <location>
        <begin position="318"/>
        <end position="337"/>
    </location>
</feature>
<dbReference type="InterPro" id="IPR050222">
    <property type="entry name" value="MATE_MdtK"/>
</dbReference>
<name>A0A420EHN6_9ALTE</name>
<sequence>MFISKHNFSQNISLAWPMALNAILFQSMVLVDLLLVAPLGEVSIAALGIAGAIVAFFAGIQTALANGSQMIIARATGANDFIKISRDMAAAWVLNVSFSLIVCLALWLSLDSLLALVTQQNEVAQQASLYISIGMISLLFSSLTQVLIAYFNASRQTRIPLYGFMLEIPFNFSISLVLIHGLWGAPELGLQGAALGSLAATLIRVTYLMVQVSRQSQLHIVDGFKYLGRSRIKSHVKEVWPIAANFITLMSGMTLYQMLFAQMSVYAYAAITLVYPWIRIGSQFVSSWAHATAINVSQFIGKKEQHKIPDFISDAVKIIIGLSIALSLVFVVFSLSVQWVYPLLEPETLAMLALIAPIYIVLPIVRTYNTICGNTLRAMGDSYLVLRIHAFSQWAIALPLCALSVYLGAPIYIVFGIVLFEELIKYLPFKRALGKRVASYRESA</sequence>
<reference evidence="3 4" key="1">
    <citation type="submission" date="2018-09" db="EMBL/GenBank/DDBJ databases">
        <authorList>
            <person name="Wang Z."/>
        </authorList>
    </citation>
    <scope>NUCLEOTIDE SEQUENCE [LARGE SCALE GENOMIC DNA]</scope>
    <source>
        <strain evidence="3 4">ALS 81</strain>
    </source>
</reference>
<dbReference type="GO" id="GO:0015297">
    <property type="term" value="F:antiporter activity"/>
    <property type="evidence" value="ECO:0007669"/>
    <property type="project" value="InterPro"/>
</dbReference>
<evidence type="ECO:0000313" key="3">
    <source>
        <dbReference type="EMBL" id="RKF20167.1"/>
    </source>
</evidence>
<keyword evidence="2" id="KW-1133">Transmembrane helix</keyword>